<evidence type="ECO:0000256" key="2">
    <source>
        <dbReference type="ARBA" id="ARBA00021553"/>
    </source>
</evidence>
<dbReference type="EMBL" id="OQ908870">
    <property type="protein sequence ID" value="WMP12220.1"/>
    <property type="molecule type" value="Genomic_DNA"/>
</dbReference>
<keyword evidence="3" id="KW-0150">Chloroplast</keyword>
<reference evidence="3" key="1">
    <citation type="journal article" date="2023" name="J. Phycol.">
        <title>Gene-rich plastid genomes of two parasitic red algal species, Laurencia australis and L. verruciformis (Rhodomelaceae, Ceramiales), and a taxonomic revision of Janczewskia.</title>
        <authorList>
            <person name="Preuss M."/>
            <person name="Diaz-Tapia P."/>
            <person name="Verbruggen H."/>
            <person name="Zuccarello G.C."/>
        </authorList>
    </citation>
    <scope>NUCLEOTIDE SEQUENCE</scope>
    <source>
        <strain evidence="3">PD4142</strain>
    </source>
</reference>
<keyword evidence="3" id="KW-0934">Plastid</keyword>
<accession>A0AA51NFB9</accession>
<dbReference type="InterPro" id="IPR036904">
    <property type="entry name" value="NblA_sf"/>
</dbReference>
<dbReference type="SUPFAM" id="SSF109859">
    <property type="entry name" value="NblA-like"/>
    <property type="match status" value="1"/>
</dbReference>
<sequence>MYNTNKLTLEQEFKLKLYEGKINKLNNRNIKKYLTKILKIMIIKDNVIKYCVKNLIN</sequence>
<proteinExistence type="inferred from homology"/>
<geneLocation type="chloroplast" evidence="3"/>
<gene>
    <name evidence="3" type="primary">nblA</name>
</gene>
<protein>
    <recommendedName>
        <fullName evidence="2">Uncharacterized protein ycf18</fullName>
    </recommendedName>
</protein>
<dbReference type="AlphaFoldDB" id="A0AA51NFB9"/>
<evidence type="ECO:0000313" key="3">
    <source>
        <dbReference type="EMBL" id="WMP12220.1"/>
    </source>
</evidence>
<organism evidence="3">
    <name type="scientific">Laurencia verruciformis</name>
    <dbReference type="NCBI Taxonomy" id="3073068"/>
    <lineage>
        <taxon>Eukaryota</taxon>
        <taxon>Rhodophyta</taxon>
        <taxon>Florideophyceae</taxon>
        <taxon>Rhodymeniophycidae</taxon>
        <taxon>Ceramiales</taxon>
        <taxon>Rhodomelaceae</taxon>
        <taxon>Laurencieae</taxon>
        <taxon>Laurencia</taxon>
    </lineage>
</organism>
<comment type="similarity">
    <text evidence="1">Belongs to the ycf18/nblA family.</text>
</comment>
<dbReference type="InterPro" id="IPR007574">
    <property type="entry name" value="NblA"/>
</dbReference>
<dbReference type="Pfam" id="PF04485">
    <property type="entry name" value="NblA"/>
    <property type="match status" value="1"/>
</dbReference>
<name>A0AA51NFB9_9FLOR</name>
<dbReference type="Gene3D" id="1.10.287.670">
    <property type="entry name" value="Phycobilisome degradation protein NblA"/>
    <property type="match status" value="1"/>
</dbReference>
<evidence type="ECO:0000256" key="1">
    <source>
        <dbReference type="ARBA" id="ARBA00008091"/>
    </source>
</evidence>